<accession>A0A8S3D3K2</accession>
<evidence type="ECO:0000313" key="3">
    <source>
        <dbReference type="EMBL" id="CAF4869429.1"/>
    </source>
</evidence>
<feature type="non-terminal residue" evidence="4">
    <location>
        <position position="1"/>
    </location>
</feature>
<dbReference type="EMBL" id="CAJOBH010068692">
    <property type="protein sequence ID" value="CAF4461185.1"/>
    <property type="molecule type" value="Genomic_DNA"/>
</dbReference>
<dbReference type="EMBL" id="CAJOBJ010149663">
    <property type="protein sequence ID" value="CAF4799949.1"/>
    <property type="molecule type" value="Genomic_DNA"/>
</dbReference>
<gene>
    <name evidence="1" type="ORF">BYL167_LOCUS34210</name>
    <name evidence="2" type="ORF">GIL414_LOCUS47113</name>
    <name evidence="3" type="ORF">SMN809_LOCUS50262</name>
    <name evidence="4" type="ORF">SMN809_LOCUS55410</name>
</gene>
<dbReference type="Proteomes" id="UP000681720">
    <property type="component" value="Unassembled WGS sequence"/>
</dbReference>
<dbReference type="EMBL" id="CAJOBI010195644">
    <property type="protein sequence ID" value="CAF4975429.1"/>
    <property type="molecule type" value="Genomic_DNA"/>
</dbReference>
<evidence type="ECO:0008006" key="6">
    <source>
        <dbReference type="Google" id="ProtNLM"/>
    </source>
</evidence>
<evidence type="ECO:0000313" key="5">
    <source>
        <dbReference type="Proteomes" id="UP000676336"/>
    </source>
</evidence>
<comment type="caution">
    <text evidence="4">The sequence shown here is derived from an EMBL/GenBank/DDBJ whole genome shotgun (WGS) entry which is preliminary data.</text>
</comment>
<dbReference type="SUPFAM" id="SSF48452">
    <property type="entry name" value="TPR-like"/>
    <property type="match status" value="1"/>
</dbReference>
<reference evidence="4" key="1">
    <citation type="submission" date="2021-02" db="EMBL/GenBank/DDBJ databases">
        <authorList>
            <person name="Nowell W R."/>
        </authorList>
    </citation>
    <scope>NUCLEOTIDE SEQUENCE</scope>
</reference>
<dbReference type="AlphaFoldDB" id="A0A8S3D3K2"/>
<evidence type="ECO:0000313" key="2">
    <source>
        <dbReference type="EMBL" id="CAF4799949.1"/>
    </source>
</evidence>
<dbReference type="Proteomes" id="UP000676336">
    <property type="component" value="Unassembled WGS sequence"/>
</dbReference>
<name>A0A8S3D3K2_9BILA</name>
<dbReference type="Gene3D" id="1.25.40.10">
    <property type="entry name" value="Tetratricopeptide repeat domain"/>
    <property type="match status" value="1"/>
</dbReference>
<sequence>MYLQREDTTNASDCFEKILKIHPNDHESMKIVASIYAESSDH</sequence>
<protein>
    <recommendedName>
        <fullName evidence="6">Tetratricopeptide repeat protein</fullName>
    </recommendedName>
</protein>
<dbReference type="Proteomes" id="UP000681967">
    <property type="component" value="Unassembled WGS sequence"/>
</dbReference>
<organism evidence="4 5">
    <name type="scientific">Rotaria magnacalcarata</name>
    <dbReference type="NCBI Taxonomy" id="392030"/>
    <lineage>
        <taxon>Eukaryota</taxon>
        <taxon>Metazoa</taxon>
        <taxon>Spiralia</taxon>
        <taxon>Gnathifera</taxon>
        <taxon>Rotifera</taxon>
        <taxon>Eurotatoria</taxon>
        <taxon>Bdelloidea</taxon>
        <taxon>Philodinida</taxon>
        <taxon>Philodinidae</taxon>
        <taxon>Rotaria</taxon>
    </lineage>
</organism>
<evidence type="ECO:0000313" key="4">
    <source>
        <dbReference type="EMBL" id="CAF4975429.1"/>
    </source>
</evidence>
<dbReference type="InterPro" id="IPR011990">
    <property type="entry name" value="TPR-like_helical_dom_sf"/>
</dbReference>
<proteinExistence type="predicted"/>
<dbReference type="EMBL" id="CAJOBI010165869">
    <property type="protein sequence ID" value="CAF4869429.1"/>
    <property type="molecule type" value="Genomic_DNA"/>
</dbReference>
<evidence type="ECO:0000313" key="1">
    <source>
        <dbReference type="EMBL" id="CAF4461185.1"/>
    </source>
</evidence>